<reference evidence="1" key="1">
    <citation type="submission" date="2019-10" db="EMBL/GenBank/DDBJ databases">
        <authorList>
            <consortium name="DOE Joint Genome Institute"/>
            <person name="Kuo A."/>
            <person name="Miyauchi S."/>
            <person name="Kiss E."/>
            <person name="Drula E."/>
            <person name="Kohler A."/>
            <person name="Sanchez-Garcia M."/>
            <person name="Andreopoulos B."/>
            <person name="Barry K.W."/>
            <person name="Bonito G."/>
            <person name="Buee M."/>
            <person name="Carver A."/>
            <person name="Chen C."/>
            <person name="Cichocki N."/>
            <person name="Clum A."/>
            <person name="Culley D."/>
            <person name="Crous P.W."/>
            <person name="Fauchery L."/>
            <person name="Girlanda M."/>
            <person name="Hayes R."/>
            <person name="Keri Z."/>
            <person name="Labutti K."/>
            <person name="Lipzen A."/>
            <person name="Lombard V."/>
            <person name="Magnuson J."/>
            <person name="Maillard F."/>
            <person name="Morin E."/>
            <person name="Murat C."/>
            <person name="Nolan M."/>
            <person name="Ohm R."/>
            <person name="Pangilinan J."/>
            <person name="Pereira M."/>
            <person name="Perotto S."/>
            <person name="Peter M."/>
            <person name="Riley R."/>
            <person name="Sitrit Y."/>
            <person name="Stielow B."/>
            <person name="Szollosi G."/>
            <person name="Zifcakova L."/>
            <person name="Stursova M."/>
            <person name="Spatafora J.W."/>
            <person name="Tedersoo L."/>
            <person name="Vaario L.-M."/>
            <person name="Yamada A."/>
            <person name="Yan M."/>
            <person name="Wang P."/>
            <person name="Xu J."/>
            <person name="Bruns T."/>
            <person name="Baldrian P."/>
            <person name="Vilgalys R."/>
            <person name="Henrissat B."/>
            <person name="Grigoriev I.V."/>
            <person name="Hibbett D."/>
            <person name="Nagy L.G."/>
            <person name="Martin F.M."/>
        </authorList>
    </citation>
    <scope>NUCLEOTIDE SEQUENCE</scope>
    <source>
        <strain evidence="1">P2</strain>
    </source>
</reference>
<accession>A0ACB6ZH86</accession>
<gene>
    <name evidence="1" type="ORF">BDM02DRAFT_3128709</name>
</gene>
<organism evidence="1 2">
    <name type="scientific">Thelephora ganbajun</name>
    <name type="common">Ganba fungus</name>
    <dbReference type="NCBI Taxonomy" id="370292"/>
    <lineage>
        <taxon>Eukaryota</taxon>
        <taxon>Fungi</taxon>
        <taxon>Dikarya</taxon>
        <taxon>Basidiomycota</taxon>
        <taxon>Agaricomycotina</taxon>
        <taxon>Agaricomycetes</taxon>
        <taxon>Thelephorales</taxon>
        <taxon>Thelephoraceae</taxon>
        <taxon>Thelephora</taxon>
    </lineage>
</organism>
<comment type="caution">
    <text evidence="1">The sequence shown here is derived from an EMBL/GenBank/DDBJ whole genome shotgun (WGS) entry which is preliminary data.</text>
</comment>
<evidence type="ECO:0000313" key="1">
    <source>
        <dbReference type="EMBL" id="KAF9648944.1"/>
    </source>
</evidence>
<protein>
    <submittedName>
        <fullName evidence="1">Uncharacterized protein</fullName>
    </submittedName>
</protein>
<reference evidence="1" key="2">
    <citation type="journal article" date="2020" name="Nat. Commun.">
        <title>Large-scale genome sequencing of mycorrhizal fungi provides insights into the early evolution of symbiotic traits.</title>
        <authorList>
            <person name="Miyauchi S."/>
            <person name="Kiss E."/>
            <person name="Kuo A."/>
            <person name="Drula E."/>
            <person name="Kohler A."/>
            <person name="Sanchez-Garcia M."/>
            <person name="Morin E."/>
            <person name="Andreopoulos B."/>
            <person name="Barry K.W."/>
            <person name="Bonito G."/>
            <person name="Buee M."/>
            <person name="Carver A."/>
            <person name="Chen C."/>
            <person name="Cichocki N."/>
            <person name="Clum A."/>
            <person name="Culley D."/>
            <person name="Crous P.W."/>
            <person name="Fauchery L."/>
            <person name="Girlanda M."/>
            <person name="Hayes R.D."/>
            <person name="Keri Z."/>
            <person name="LaButti K."/>
            <person name="Lipzen A."/>
            <person name="Lombard V."/>
            <person name="Magnuson J."/>
            <person name="Maillard F."/>
            <person name="Murat C."/>
            <person name="Nolan M."/>
            <person name="Ohm R.A."/>
            <person name="Pangilinan J."/>
            <person name="Pereira M.F."/>
            <person name="Perotto S."/>
            <person name="Peter M."/>
            <person name="Pfister S."/>
            <person name="Riley R."/>
            <person name="Sitrit Y."/>
            <person name="Stielow J.B."/>
            <person name="Szollosi G."/>
            <person name="Zifcakova L."/>
            <person name="Stursova M."/>
            <person name="Spatafora J.W."/>
            <person name="Tedersoo L."/>
            <person name="Vaario L.M."/>
            <person name="Yamada A."/>
            <person name="Yan M."/>
            <person name="Wang P."/>
            <person name="Xu J."/>
            <person name="Bruns T."/>
            <person name="Baldrian P."/>
            <person name="Vilgalys R."/>
            <person name="Dunand C."/>
            <person name="Henrissat B."/>
            <person name="Grigoriev I.V."/>
            <person name="Hibbett D."/>
            <person name="Nagy L.G."/>
            <person name="Martin F.M."/>
        </authorList>
    </citation>
    <scope>NUCLEOTIDE SEQUENCE</scope>
    <source>
        <strain evidence="1">P2</strain>
    </source>
</reference>
<dbReference type="EMBL" id="MU118005">
    <property type="protein sequence ID" value="KAF9648944.1"/>
    <property type="molecule type" value="Genomic_DNA"/>
</dbReference>
<sequence>MYHPPSSSSPNVITSPSRGPGKRKQSDAMPGDDKSGKRRRGSQYGHSHTQDHVSGGGGASEDLLGGAVDNPGAKHWSDEEKTKFFIWLLGSDEHWEQFGTKMNTCFRECAQALFNNRKTFTALKSCYHRNLDTFKQLSTFERFNGPFEAGLVDPSNQNERQTHFEKRLEAARTAGCSIGNLSPRIVDSWVKNGWYDMFKNRFYADTNRSMLVMPSGHGGPHEREPPPLPQMSDPGPSVQVQVPDPRSSEPPPHHDHHTDQLQPPPASPPIRHPHHGMLDSSPLPTYHPTQPPQPPTQPLNQLVVAGSSSMTGIEQTVAHLTGLTQTLLATYAHMVQSQSEDSRAKLEFMKRRDEREQEDSQIRRERDKRKEDREIAELERTREREEFKQKSDIAMALVSKPNVDTGTREAAAEFLKKLFQH</sequence>
<name>A0ACB6ZH86_THEGA</name>
<evidence type="ECO:0000313" key="2">
    <source>
        <dbReference type="Proteomes" id="UP000886501"/>
    </source>
</evidence>
<keyword evidence="2" id="KW-1185">Reference proteome</keyword>
<proteinExistence type="predicted"/>
<dbReference type="Proteomes" id="UP000886501">
    <property type="component" value="Unassembled WGS sequence"/>
</dbReference>